<keyword evidence="2" id="KW-1003">Cell membrane</keyword>
<comment type="subcellular location">
    <subcellularLocation>
        <location evidence="1">Cell membrane</location>
        <topology evidence="1">Multi-pass membrane protein</topology>
    </subcellularLocation>
</comment>
<dbReference type="Pfam" id="PF03176">
    <property type="entry name" value="MMPL"/>
    <property type="match status" value="2"/>
</dbReference>
<name>A0ABV2Q2J7_9BURK</name>
<feature type="transmembrane region" description="Helical" evidence="6">
    <location>
        <begin position="767"/>
        <end position="789"/>
    </location>
</feature>
<keyword evidence="3 6" id="KW-0812">Transmembrane</keyword>
<evidence type="ECO:0000256" key="4">
    <source>
        <dbReference type="ARBA" id="ARBA00022989"/>
    </source>
</evidence>
<feature type="transmembrane region" description="Helical" evidence="6">
    <location>
        <begin position="366"/>
        <end position="385"/>
    </location>
</feature>
<sequence length="802" mass="84367">MPSTSVRAGSSRGALWLWALIMVSCVAIVATSRFSTDMSAFLPKDPDARQRLLVDQIREGALSRMVLMGIDGGTSLARADASRALAAKLRASSEFVGVVNGDEASREHDQELVLNYRYLLSPAVTSERFSAAGLHEAISQTVADLSGSAGLLLKSLLPRDPTGELVRTLDSISGANMPSTSDGAWASADGERALLVTMTSASGTDTDAQERTLANIQAAFDEANPTGELRLLMSGTPVFSVHARSTIKSEVERLSLIGSLTVFALLFAVYRSIRNVVIGLIPVASGILVAVATVGLGFDTIHAITIGFGTTLIGESIDYSIYYLVQAHDPDTWRRSYWPTIRLGVATSVCGFAVLLFSSFPGLAQLGAYSVAGLIAAAAITRFVLPALPTAPVPMERIEWLGARMASLSTWARRLRWPVAALALAALVVVIMGRSQLWSEGLSGLNPAPMDLQKIDEELRKDAGAPDLTHMVVVSAATQDAALAAAEQIEKQLQPLIDSGKIRGIETPARFMPSQATQIARRSALPEEPELRQRLTSALSGLPLQAARLEPFIEDVANARTAPELNAKVLQGTSFAFAVQSLLLQRAEGWSVLMPIKMPEGGGATEAAAAKAAANTLLASPGPGIDVFYLDLEEQATSMFGQYLQQALMLATIGGLCVVLLLAVALRNPVQVLKVVLPLAGAVVLVMAGHVLGGVRMTLLHLVGLLLIIAVGSNYALFFHQRVGDDTPGSTPGSTGLPRATALASLAMANISTMIGFGVLSFSKVPVLHAVGATVGPGALLAMLLAMSWSGGESVNDTQGRA</sequence>
<dbReference type="PANTHER" id="PTHR33406:SF13">
    <property type="entry name" value="MEMBRANE PROTEIN YDFJ"/>
    <property type="match status" value="1"/>
</dbReference>
<evidence type="ECO:0000313" key="8">
    <source>
        <dbReference type="EMBL" id="MET4574935.1"/>
    </source>
</evidence>
<protein>
    <submittedName>
        <fullName evidence="8">Exporter</fullName>
    </submittedName>
</protein>
<feature type="transmembrane region" description="Helical" evidence="6">
    <location>
        <begin position="254"/>
        <end position="270"/>
    </location>
</feature>
<accession>A0ABV2Q2J7</accession>
<dbReference type="InterPro" id="IPR004869">
    <property type="entry name" value="MMPL_dom"/>
</dbReference>
<dbReference type="PROSITE" id="PS51257">
    <property type="entry name" value="PROKAR_LIPOPROTEIN"/>
    <property type="match status" value="1"/>
</dbReference>
<keyword evidence="9" id="KW-1185">Reference proteome</keyword>
<evidence type="ECO:0000256" key="6">
    <source>
        <dbReference type="SAM" id="Phobius"/>
    </source>
</evidence>
<comment type="caution">
    <text evidence="8">The sequence shown here is derived from an EMBL/GenBank/DDBJ whole genome shotgun (WGS) entry which is preliminary data.</text>
</comment>
<evidence type="ECO:0000256" key="1">
    <source>
        <dbReference type="ARBA" id="ARBA00004651"/>
    </source>
</evidence>
<feature type="domain" description="Membrane transport protein MMPL" evidence="7">
    <location>
        <begin position="591"/>
        <end position="788"/>
    </location>
</feature>
<feature type="transmembrane region" description="Helical" evidence="6">
    <location>
        <begin position="699"/>
        <end position="720"/>
    </location>
</feature>
<gene>
    <name evidence="8" type="ORF">ABIE13_000032</name>
</gene>
<feature type="transmembrane region" description="Helical" evidence="6">
    <location>
        <begin position="337"/>
        <end position="357"/>
    </location>
</feature>
<proteinExistence type="predicted"/>
<keyword evidence="5 6" id="KW-0472">Membrane</keyword>
<feature type="transmembrane region" description="Helical" evidence="6">
    <location>
        <begin position="740"/>
        <end position="760"/>
    </location>
</feature>
<evidence type="ECO:0000256" key="5">
    <source>
        <dbReference type="ARBA" id="ARBA00023136"/>
    </source>
</evidence>
<dbReference type="PANTHER" id="PTHR33406">
    <property type="entry name" value="MEMBRANE PROTEIN MJ1562-RELATED"/>
    <property type="match status" value="1"/>
</dbReference>
<dbReference type="Gene3D" id="1.20.1640.10">
    <property type="entry name" value="Multidrug efflux transporter AcrB transmembrane domain"/>
    <property type="match status" value="2"/>
</dbReference>
<evidence type="ECO:0000256" key="2">
    <source>
        <dbReference type="ARBA" id="ARBA00022475"/>
    </source>
</evidence>
<dbReference type="Proteomes" id="UP001549320">
    <property type="component" value="Unassembled WGS sequence"/>
</dbReference>
<feature type="transmembrane region" description="Helical" evidence="6">
    <location>
        <begin position="276"/>
        <end position="296"/>
    </location>
</feature>
<feature type="transmembrane region" description="Helical" evidence="6">
    <location>
        <begin position="303"/>
        <end position="325"/>
    </location>
</feature>
<dbReference type="RefSeq" id="WP_354440106.1">
    <property type="nucleotide sequence ID" value="NZ_JBEPSH010000001.1"/>
</dbReference>
<evidence type="ECO:0000313" key="9">
    <source>
        <dbReference type="Proteomes" id="UP001549320"/>
    </source>
</evidence>
<dbReference type="SUPFAM" id="SSF82866">
    <property type="entry name" value="Multidrug efflux transporter AcrB transmembrane domain"/>
    <property type="match status" value="2"/>
</dbReference>
<feature type="transmembrane region" description="Helical" evidence="6">
    <location>
        <begin position="672"/>
        <end position="692"/>
    </location>
</feature>
<feature type="transmembrane region" description="Helical" evidence="6">
    <location>
        <begin position="647"/>
        <end position="666"/>
    </location>
</feature>
<evidence type="ECO:0000256" key="3">
    <source>
        <dbReference type="ARBA" id="ARBA00022692"/>
    </source>
</evidence>
<dbReference type="EMBL" id="JBEPSH010000001">
    <property type="protein sequence ID" value="MET4574935.1"/>
    <property type="molecule type" value="Genomic_DNA"/>
</dbReference>
<feature type="domain" description="Membrane transport protein MMPL" evidence="7">
    <location>
        <begin position="182"/>
        <end position="391"/>
    </location>
</feature>
<dbReference type="InterPro" id="IPR050545">
    <property type="entry name" value="Mycobact_MmpL"/>
</dbReference>
<reference evidence="8 9" key="1">
    <citation type="submission" date="2024-06" db="EMBL/GenBank/DDBJ databases">
        <title>Sorghum-associated microbial communities from plants grown in Nebraska, USA.</title>
        <authorList>
            <person name="Schachtman D."/>
        </authorList>
    </citation>
    <scope>NUCLEOTIDE SEQUENCE [LARGE SCALE GENOMIC DNA]</scope>
    <source>
        <strain evidence="8 9">2709</strain>
    </source>
</reference>
<feature type="transmembrane region" description="Helical" evidence="6">
    <location>
        <begin position="15"/>
        <end position="34"/>
    </location>
</feature>
<organism evidence="8 9">
    <name type="scientific">Ottowia thiooxydans</name>
    <dbReference type="NCBI Taxonomy" id="219182"/>
    <lineage>
        <taxon>Bacteria</taxon>
        <taxon>Pseudomonadati</taxon>
        <taxon>Pseudomonadota</taxon>
        <taxon>Betaproteobacteria</taxon>
        <taxon>Burkholderiales</taxon>
        <taxon>Comamonadaceae</taxon>
        <taxon>Ottowia</taxon>
    </lineage>
</organism>
<keyword evidence="4 6" id="KW-1133">Transmembrane helix</keyword>
<evidence type="ECO:0000259" key="7">
    <source>
        <dbReference type="Pfam" id="PF03176"/>
    </source>
</evidence>